<dbReference type="AlphaFoldDB" id="K5BBK4"/>
<name>K5BBK4_MYCHD</name>
<proteinExistence type="predicted"/>
<dbReference type="STRING" id="1122247.GCA_000379865_04742"/>
<dbReference type="Proteomes" id="UP000006265">
    <property type="component" value="Unassembled WGS sequence"/>
</dbReference>
<keyword evidence="2" id="KW-1185">Reference proteome</keyword>
<dbReference type="EMBL" id="AMRA01000046">
    <property type="protein sequence ID" value="EKF24145.1"/>
    <property type="molecule type" value="Genomic_DNA"/>
</dbReference>
<evidence type="ECO:0000313" key="1">
    <source>
        <dbReference type="EMBL" id="EKF24145.1"/>
    </source>
</evidence>
<dbReference type="PATRIC" id="fig|1122247.3.peg.1835"/>
<reference evidence="1 2" key="1">
    <citation type="journal article" date="2012" name="J. Bacteriol.">
        <title>Genome sequence of Mycobacterium hassiacum DSM 44199, a rare source of heat-stable mycobacterial proteins.</title>
        <authorList>
            <person name="Tiago I."/>
            <person name="Maranha A."/>
            <person name="Mendes V."/>
            <person name="Alarico S."/>
            <person name="Moynihan P.J."/>
            <person name="Clarke A.J."/>
            <person name="Macedo-Ribeiro S."/>
            <person name="Pereira P.J."/>
            <person name="Empadinhas N."/>
        </authorList>
    </citation>
    <scope>NUCLEOTIDE SEQUENCE [LARGE SCALE GENOMIC DNA]</scope>
    <source>
        <strain evidence="2">DSM 44199 / CIP 105218 / JCM 12690 / 3849</strain>
    </source>
</reference>
<organism evidence="1 2">
    <name type="scientific">Mycolicibacterium hassiacum (strain DSM 44199 / CIP 105218 / JCM 12690 / 3849)</name>
    <name type="common">Mycobacterium hassiacum</name>
    <dbReference type="NCBI Taxonomy" id="1122247"/>
    <lineage>
        <taxon>Bacteria</taxon>
        <taxon>Bacillati</taxon>
        <taxon>Actinomycetota</taxon>
        <taxon>Actinomycetes</taxon>
        <taxon>Mycobacteriales</taxon>
        <taxon>Mycobacteriaceae</taxon>
        <taxon>Mycolicibacterium</taxon>
    </lineage>
</organism>
<protein>
    <submittedName>
        <fullName evidence="1">Uncharacterized protein</fullName>
    </submittedName>
</protein>
<evidence type="ECO:0000313" key="2">
    <source>
        <dbReference type="Proteomes" id="UP000006265"/>
    </source>
</evidence>
<sequence length="129" mass="14022">MMVDMELLERALDRAGHDIGDDGSAEYRKGKEAALRFARICVLDEIAIAAAHFIDQVDGDGRADRDRARVLAALRTVTERLNHGLRNAASDYSGDEATGYRDGLRVALDLTAERERVVAAQAGEPARVG</sequence>
<comment type="caution">
    <text evidence="1">The sequence shown here is derived from an EMBL/GenBank/DDBJ whole genome shotgun (WGS) entry which is preliminary data.</text>
</comment>
<gene>
    <name evidence="1" type="ORF">C731_1905</name>
</gene>
<accession>K5BBK4</accession>